<evidence type="ECO:0000256" key="1">
    <source>
        <dbReference type="SAM" id="MobiDB-lite"/>
    </source>
</evidence>
<evidence type="ECO:0000313" key="3">
    <source>
        <dbReference type="EMBL" id="MBI5168632.1"/>
    </source>
</evidence>
<dbReference type="AlphaFoldDB" id="A0A933S9V4"/>
<dbReference type="EMBL" id="JACRIW010000031">
    <property type="protein sequence ID" value="MBI5168632.1"/>
    <property type="molecule type" value="Genomic_DNA"/>
</dbReference>
<feature type="transmembrane region" description="Helical" evidence="2">
    <location>
        <begin position="130"/>
        <end position="148"/>
    </location>
</feature>
<evidence type="ECO:0000256" key="2">
    <source>
        <dbReference type="SAM" id="Phobius"/>
    </source>
</evidence>
<reference evidence="3" key="1">
    <citation type="submission" date="2020-07" db="EMBL/GenBank/DDBJ databases">
        <title>Huge and variable diversity of episymbiotic CPR bacteria and DPANN archaea in groundwater ecosystems.</title>
        <authorList>
            <person name="He C.Y."/>
            <person name="Keren R."/>
            <person name="Whittaker M."/>
            <person name="Farag I.F."/>
            <person name="Doudna J."/>
            <person name="Cate J.H.D."/>
            <person name="Banfield J.F."/>
        </authorList>
    </citation>
    <scope>NUCLEOTIDE SEQUENCE</scope>
    <source>
        <strain evidence="3">NC_groundwater_1813_Pr3_B-0.1um_71_17</strain>
    </source>
</reference>
<sequence>MNETFRDTHARFPALLADDLLHLLDVTESALVESHARECAECGELLARARARRADWWEGTGHATVRALSTFASTPDALPAADRDVVARHLEHCEECREDLRVLTAGVASAAPIAPADAGPGDSGGRSHGLVWAFAGGLAAVLLVFVFMNPSRAPDPGVAVQPEVRQPSGSVTPPAGAPRTSGTPERAPVAVAMEPVALEGASRGTGESGVAASVAIPGGAADVPFTLPALFVDEGTTFVIELRDANRVMLFRDEIAAARALAPAGVRIPAARFRAGRLALRVAWVDAMGVAEAREYALDVSMPR</sequence>
<keyword evidence="2" id="KW-1133">Transmembrane helix</keyword>
<accession>A0A933S9V4</accession>
<protein>
    <recommendedName>
        <fullName evidence="5">Zinc-finger domain-containing protein</fullName>
    </recommendedName>
</protein>
<proteinExistence type="predicted"/>
<organism evidence="3 4">
    <name type="scientific">Eiseniibacteriota bacterium</name>
    <dbReference type="NCBI Taxonomy" id="2212470"/>
    <lineage>
        <taxon>Bacteria</taxon>
        <taxon>Candidatus Eiseniibacteriota</taxon>
    </lineage>
</organism>
<name>A0A933S9V4_UNCEI</name>
<gene>
    <name evidence="3" type="ORF">HZA61_04000</name>
</gene>
<comment type="caution">
    <text evidence="3">The sequence shown here is derived from an EMBL/GenBank/DDBJ whole genome shotgun (WGS) entry which is preliminary data.</text>
</comment>
<dbReference type="Gene3D" id="1.10.10.1320">
    <property type="entry name" value="Anti-sigma factor, zinc-finger domain"/>
    <property type="match status" value="1"/>
</dbReference>
<keyword evidence="2" id="KW-0472">Membrane</keyword>
<evidence type="ECO:0000313" key="4">
    <source>
        <dbReference type="Proteomes" id="UP000696931"/>
    </source>
</evidence>
<keyword evidence="2" id="KW-0812">Transmembrane</keyword>
<dbReference type="Proteomes" id="UP000696931">
    <property type="component" value="Unassembled WGS sequence"/>
</dbReference>
<evidence type="ECO:0008006" key="5">
    <source>
        <dbReference type="Google" id="ProtNLM"/>
    </source>
</evidence>
<dbReference type="InterPro" id="IPR041916">
    <property type="entry name" value="Anti_sigma_zinc_sf"/>
</dbReference>
<feature type="region of interest" description="Disordered" evidence="1">
    <location>
        <begin position="156"/>
        <end position="186"/>
    </location>
</feature>